<evidence type="ECO:0000313" key="2">
    <source>
        <dbReference type="Proteomes" id="UP000239549"/>
    </source>
</evidence>
<evidence type="ECO:0000313" key="1">
    <source>
        <dbReference type="EMBL" id="GBF33337.1"/>
    </source>
</evidence>
<reference evidence="2" key="1">
    <citation type="submission" date="2018-02" db="EMBL/GenBank/DDBJ databases">
        <title>Genome sequence of Desulfocucumis palustris strain NAW-5.</title>
        <authorList>
            <person name="Watanabe M."/>
            <person name="Kojima H."/>
            <person name="Fukui M."/>
        </authorList>
    </citation>
    <scope>NUCLEOTIDE SEQUENCE [LARGE SCALE GENOMIC DNA]</scope>
    <source>
        <strain evidence="2">NAW-5</strain>
    </source>
</reference>
<name>A0A2L2XAP5_9FIRM</name>
<comment type="caution">
    <text evidence="1">The sequence shown here is derived from an EMBL/GenBank/DDBJ whole genome shotgun (WGS) entry which is preliminary data.</text>
</comment>
<organism evidence="1 2">
    <name type="scientific">Desulfocucumis palustris</name>
    <dbReference type="NCBI Taxonomy" id="1898651"/>
    <lineage>
        <taxon>Bacteria</taxon>
        <taxon>Bacillati</taxon>
        <taxon>Bacillota</taxon>
        <taxon>Clostridia</taxon>
        <taxon>Eubacteriales</taxon>
        <taxon>Desulfocucumaceae</taxon>
        <taxon>Desulfocucumis</taxon>
    </lineage>
</organism>
<sequence>MGPPARTKIALWATPKSYSQIYREHNFLNNKNTPYDSVHILP</sequence>
<dbReference type="Proteomes" id="UP000239549">
    <property type="component" value="Unassembled WGS sequence"/>
</dbReference>
<proteinExistence type="predicted"/>
<gene>
    <name evidence="1" type="ORF">DCCM_2436</name>
</gene>
<accession>A0A2L2XAP5</accession>
<dbReference type="AlphaFoldDB" id="A0A2L2XAP5"/>
<dbReference type="EMBL" id="BFAV01000092">
    <property type="protein sequence ID" value="GBF33337.1"/>
    <property type="molecule type" value="Genomic_DNA"/>
</dbReference>
<keyword evidence="2" id="KW-1185">Reference proteome</keyword>
<protein>
    <submittedName>
        <fullName evidence="1">Uncharacterized protein</fullName>
    </submittedName>
</protein>